<evidence type="ECO:0000313" key="3">
    <source>
        <dbReference type="Proteomes" id="UP000033452"/>
    </source>
</evidence>
<organism evidence="2 3">
    <name type="scientific">Pseudoalteromonas rubra</name>
    <dbReference type="NCBI Taxonomy" id="43658"/>
    <lineage>
        <taxon>Bacteria</taxon>
        <taxon>Pseudomonadati</taxon>
        <taxon>Pseudomonadota</taxon>
        <taxon>Gammaproteobacteria</taxon>
        <taxon>Alteromonadales</taxon>
        <taxon>Pseudoalteromonadaceae</taxon>
        <taxon>Pseudoalteromonas</taxon>
    </lineage>
</organism>
<dbReference type="RefSeq" id="WP_052713089.1">
    <property type="nucleotide sequence ID" value="NZ_JXYA01000014.1"/>
</dbReference>
<dbReference type="Proteomes" id="UP000033452">
    <property type="component" value="Unassembled WGS sequence"/>
</dbReference>
<gene>
    <name evidence="2" type="ORF">TW77_07010</name>
</gene>
<dbReference type="SUPFAM" id="SSF56112">
    <property type="entry name" value="Protein kinase-like (PK-like)"/>
    <property type="match status" value="1"/>
</dbReference>
<dbReference type="OrthoDB" id="9769860at2"/>
<feature type="domain" description="Aminoglycoside phosphotransferase" evidence="1">
    <location>
        <begin position="61"/>
        <end position="244"/>
    </location>
</feature>
<protein>
    <recommendedName>
        <fullName evidence="1">Aminoglycoside phosphotransferase domain-containing protein</fullName>
    </recommendedName>
</protein>
<comment type="caution">
    <text evidence="2">The sequence shown here is derived from an EMBL/GenBank/DDBJ whole genome shotgun (WGS) entry which is preliminary data.</text>
</comment>
<evidence type="ECO:0000313" key="2">
    <source>
        <dbReference type="EMBL" id="KJZ10624.1"/>
    </source>
</evidence>
<proteinExistence type="predicted"/>
<dbReference type="Pfam" id="PF01636">
    <property type="entry name" value="APH"/>
    <property type="match status" value="1"/>
</dbReference>
<dbReference type="PANTHER" id="PTHR11012">
    <property type="entry name" value="PROTEIN KINASE-LIKE DOMAIN-CONTAINING"/>
    <property type="match status" value="1"/>
</dbReference>
<sequence>MSTDALISHVLAMLPDSQHSQALWSGCGHIYKFTYQNEALVAKVAAVPEQLTHRHITQSQHSLRRKYRSYRKELNFYRQTARHYVHACSLPELKALAQQDDVFISVFTDFESQGYHNVSKADSEQVELMLKWLARFHAVGLVSAALTDMDLQGNYWHLNTRPDEYARMASGQLKQYASEIDHQLNQCAFQTCIHGDAKLANFAFSDKEALGYDFQHIGKGIGISDVMLLLTSLYSDPQLEMRAQTCLDQYFEFLSKALSTHWSETKIKALEQSWRLLWPFVWADFQRFLLGWKPDHQKLTSYMLRQSELCLKQLGESPC</sequence>
<dbReference type="Gene3D" id="3.90.1200.10">
    <property type="match status" value="1"/>
</dbReference>
<dbReference type="InterPro" id="IPR011009">
    <property type="entry name" value="Kinase-like_dom_sf"/>
</dbReference>
<reference evidence="2 3" key="1">
    <citation type="journal article" date="2015" name="BMC Genomics">
        <title>Genome mining reveals unlocked bioactive potential of marine Gram-negative bacteria.</title>
        <authorList>
            <person name="Machado H."/>
            <person name="Sonnenschein E.C."/>
            <person name="Melchiorsen J."/>
            <person name="Gram L."/>
        </authorList>
    </citation>
    <scope>NUCLEOTIDE SEQUENCE [LARGE SCALE GENOMIC DNA]</scope>
    <source>
        <strain evidence="2 3">S2471</strain>
    </source>
</reference>
<dbReference type="AlphaFoldDB" id="A0A0F4QTE1"/>
<dbReference type="PANTHER" id="PTHR11012:SF30">
    <property type="entry name" value="PROTEIN KINASE-LIKE DOMAIN-CONTAINING"/>
    <property type="match status" value="1"/>
</dbReference>
<keyword evidence="3" id="KW-1185">Reference proteome</keyword>
<dbReference type="InterPro" id="IPR002575">
    <property type="entry name" value="Aminoglycoside_PTrfase"/>
</dbReference>
<accession>A0A0F4QTE1</accession>
<dbReference type="PATRIC" id="fig|43658.5.peg.1478"/>
<evidence type="ECO:0000259" key="1">
    <source>
        <dbReference type="Pfam" id="PF01636"/>
    </source>
</evidence>
<dbReference type="EMBL" id="JXYA01000014">
    <property type="protein sequence ID" value="KJZ10624.1"/>
    <property type="molecule type" value="Genomic_DNA"/>
</dbReference>
<name>A0A0F4QTE1_9GAMM</name>